<keyword evidence="3" id="KW-0808">Transferase</keyword>
<comment type="caution">
    <text evidence="3">The sequence shown here is derived from an EMBL/GenBank/DDBJ whole genome shotgun (WGS) entry which is preliminary data.</text>
</comment>
<dbReference type="GeneID" id="70130516"/>
<dbReference type="PANTHER" id="PTHR43092">
    <property type="entry name" value="L-CYSTEINE DESULFHYDRASE"/>
    <property type="match status" value="1"/>
</dbReference>
<dbReference type="InterPro" id="IPR015424">
    <property type="entry name" value="PyrdxlP-dep_Trfase"/>
</dbReference>
<proteinExistence type="predicted"/>
<evidence type="ECO:0000259" key="2">
    <source>
        <dbReference type="Pfam" id="PF00266"/>
    </source>
</evidence>
<gene>
    <name evidence="3" type="ORF">BKA67DRAFT_549992</name>
</gene>
<sequence>MYGEAATEILPEFGSRLLRHFSLDPTYHNLNHGSFGSTPRDIQKRLHHYQELFESQPDPFTRYDQPKILDECRAAAASLLNAPVSTIVLVTNVTVGINTILRDLIWDDGGKDEILYFSSIYGACGKTIDYIVDSSNGRVASREIPLLYPCEDDDIVHAFMTAVRNSQSAGKRAKICVFDTVSSLPGVRFPFERITKACQELRVLSLIDGAQGIGQLKIDLGAVDPDFFVTNCHKWLYVPRSCAVLYVPLRNQDLISSTVPTSHGYVSKTGARFNPLPPPEENKSAFVSNFEFVGTMDSSAYLCVKDAIEWRKAVLGGEEKIIKYTQWLAAEGGRTAAEILGTEIMENAAGTLTKCTMVNVALPMWVRPDTKTQEHSQSFTPPVDDIILAFEEALDVGQWMSKVLVHEYKTFVALFIHGDRVWARLSAQTYLDLSDFEWAGKTLLELCKRVAKKEYACKNSL</sequence>
<dbReference type="Pfam" id="PF00266">
    <property type="entry name" value="Aminotran_5"/>
    <property type="match status" value="1"/>
</dbReference>
<name>A0A9P9A412_9PEZI</name>
<keyword evidence="4" id="KW-1185">Reference proteome</keyword>
<dbReference type="GO" id="GO:0016740">
    <property type="term" value="F:transferase activity"/>
    <property type="evidence" value="ECO:0007669"/>
    <property type="project" value="UniProtKB-KW"/>
</dbReference>
<dbReference type="InterPro" id="IPR000192">
    <property type="entry name" value="Aminotrans_V_dom"/>
</dbReference>
<dbReference type="Gene3D" id="3.40.640.10">
    <property type="entry name" value="Type I PLP-dependent aspartate aminotransferase-like (Major domain)"/>
    <property type="match status" value="1"/>
</dbReference>
<dbReference type="OrthoDB" id="5978656at2759"/>
<keyword evidence="1" id="KW-0663">Pyridoxal phosphate</keyword>
<evidence type="ECO:0000313" key="4">
    <source>
        <dbReference type="Proteomes" id="UP000758603"/>
    </source>
</evidence>
<dbReference type="SUPFAM" id="SSF53383">
    <property type="entry name" value="PLP-dependent transferases"/>
    <property type="match status" value="1"/>
</dbReference>
<dbReference type="RefSeq" id="XP_045965183.1">
    <property type="nucleotide sequence ID" value="XM_046101624.1"/>
</dbReference>
<accession>A0A9P9A412</accession>
<dbReference type="Proteomes" id="UP000758603">
    <property type="component" value="Unassembled WGS sequence"/>
</dbReference>
<dbReference type="EMBL" id="JAGPXC010000001">
    <property type="protein sequence ID" value="KAH6661052.1"/>
    <property type="molecule type" value="Genomic_DNA"/>
</dbReference>
<protein>
    <submittedName>
        <fullName evidence="3">Pyridoxal phosphate-dependent transferase</fullName>
    </submittedName>
</protein>
<evidence type="ECO:0000313" key="3">
    <source>
        <dbReference type="EMBL" id="KAH6661052.1"/>
    </source>
</evidence>
<dbReference type="InterPro" id="IPR015421">
    <property type="entry name" value="PyrdxlP-dep_Trfase_major"/>
</dbReference>
<evidence type="ECO:0000256" key="1">
    <source>
        <dbReference type="ARBA" id="ARBA00022898"/>
    </source>
</evidence>
<organism evidence="3 4">
    <name type="scientific">Truncatella angustata</name>
    <dbReference type="NCBI Taxonomy" id="152316"/>
    <lineage>
        <taxon>Eukaryota</taxon>
        <taxon>Fungi</taxon>
        <taxon>Dikarya</taxon>
        <taxon>Ascomycota</taxon>
        <taxon>Pezizomycotina</taxon>
        <taxon>Sordariomycetes</taxon>
        <taxon>Xylariomycetidae</taxon>
        <taxon>Amphisphaeriales</taxon>
        <taxon>Sporocadaceae</taxon>
        <taxon>Truncatella</taxon>
    </lineage>
</organism>
<dbReference type="AlphaFoldDB" id="A0A9P9A412"/>
<feature type="domain" description="Aminotransferase class V" evidence="2">
    <location>
        <begin position="67"/>
        <end position="250"/>
    </location>
</feature>
<reference evidence="3" key="1">
    <citation type="journal article" date="2021" name="Nat. Commun.">
        <title>Genetic determinants of endophytism in the Arabidopsis root mycobiome.</title>
        <authorList>
            <person name="Mesny F."/>
            <person name="Miyauchi S."/>
            <person name="Thiergart T."/>
            <person name="Pickel B."/>
            <person name="Atanasova L."/>
            <person name="Karlsson M."/>
            <person name="Huettel B."/>
            <person name="Barry K.W."/>
            <person name="Haridas S."/>
            <person name="Chen C."/>
            <person name="Bauer D."/>
            <person name="Andreopoulos W."/>
            <person name="Pangilinan J."/>
            <person name="LaButti K."/>
            <person name="Riley R."/>
            <person name="Lipzen A."/>
            <person name="Clum A."/>
            <person name="Drula E."/>
            <person name="Henrissat B."/>
            <person name="Kohler A."/>
            <person name="Grigoriev I.V."/>
            <person name="Martin F.M."/>
            <person name="Hacquard S."/>
        </authorList>
    </citation>
    <scope>NUCLEOTIDE SEQUENCE</scope>
    <source>
        <strain evidence="3">MPI-SDFR-AT-0073</strain>
    </source>
</reference>
<dbReference type="PANTHER" id="PTHR43092:SF2">
    <property type="entry name" value="HERCYNYLCYSTEINE SULFOXIDE LYASE"/>
    <property type="match status" value="1"/>
</dbReference>